<feature type="region of interest" description="Disordered" evidence="2">
    <location>
        <begin position="177"/>
        <end position="298"/>
    </location>
</feature>
<dbReference type="InterPro" id="IPR001202">
    <property type="entry name" value="WW_dom"/>
</dbReference>
<keyword evidence="5" id="KW-1185">Reference proteome</keyword>
<dbReference type="FunFam" id="2.20.70.10:FF:000049">
    <property type="entry name" value="Transcription elongation regulator 1-like"/>
    <property type="match status" value="1"/>
</dbReference>
<feature type="compositionally biased region" description="Basic and acidic residues" evidence="2">
    <location>
        <begin position="242"/>
        <end position="253"/>
    </location>
</feature>
<evidence type="ECO:0000256" key="1">
    <source>
        <dbReference type="ARBA" id="ARBA00022737"/>
    </source>
</evidence>
<dbReference type="Pfam" id="PF01846">
    <property type="entry name" value="FF"/>
    <property type="match status" value="1"/>
</dbReference>
<feature type="region of interest" description="Disordered" evidence="2">
    <location>
        <begin position="85"/>
        <end position="116"/>
    </location>
</feature>
<dbReference type="SMART" id="SM00456">
    <property type="entry name" value="WW"/>
    <property type="match status" value="2"/>
</dbReference>
<feature type="compositionally biased region" description="Acidic residues" evidence="2">
    <location>
        <begin position="213"/>
        <end position="241"/>
    </location>
</feature>
<dbReference type="InterPro" id="IPR036517">
    <property type="entry name" value="FF_domain_sf"/>
</dbReference>
<evidence type="ECO:0000313" key="4">
    <source>
        <dbReference type="EMBL" id="SPO04730.1"/>
    </source>
</evidence>
<proteinExistence type="predicted"/>
<organism evidence="4 5">
    <name type="scientific">Cephalotrichum gorgonifer</name>
    <dbReference type="NCBI Taxonomy" id="2041049"/>
    <lineage>
        <taxon>Eukaryota</taxon>
        <taxon>Fungi</taxon>
        <taxon>Dikarya</taxon>
        <taxon>Ascomycota</taxon>
        <taxon>Pezizomycotina</taxon>
        <taxon>Sordariomycetes</taxon>
        <taxon>Hypocreomycetidae</taxon>
        <taxon>Microascales</taxon>
        <taxon>Microascaceae</taxon>
        <taxon>Cephalotrichum</taxon>
    </lineage>
</organism>
<dbReference type="GO" id="GO:0005634">
    <property type="term" value="C:nucleus"/>
    <property type="evidence" value="ECO:0007669"/>
    <property type="project" value="TreeGrafter"/>
</dbReference>
<feature type="compositionally biased region" description="Low complexity" evidence="2">
    <location>
        <begin position="177"/>
        <end position="187"/>
    </location>
</feature>
<gene>
    <name evidence="4" type="ORF">DNG_07415</name>
</gene>
<dbReference type="AlphaFoldDB" id="A0AAE8N1Q7"/>
<dbReference type="InterPro" id="IPR002713">
    <property type="entry name" value="FF_domain"/>
</dbReference>
<dbReference type="Pfam" id="PF00397">
    <property type="entry name" value="WW"/>
    <property type="match status" value="1"/>
</dbReference>
<protein>
    <submittedName>
        <fullName evidence="4">Related to U1 snRNP protein</fullName>
    </submittedName>
</protein>
<feature type="region of interest" description="Disordered" evidence="2">
    <location>
        <begin position="484"/>
        <end position="540"/>
    </location>
</feature>
<evidence type="ECO:0000313" key="5">
    <source>
        <dbReference type="Proteomes" id="UP001187682"/>
    </source>
</evidence>
<dbReference type="PANTHER" id="PTHR15377:SF3">
    <property type="entry name" value="WW DOMAIN-CONTAINING PROTEIN"/>
    <property type="match status" value="1"/>
</dbReference>
<sequence length="554" mass="62678">MTDRTPTLKSTYKPSPGLLAPLLPGWTEHKAPTGHTYYYNAATKESTYKRPAAIVPAAAPPPPAGLFPQIPNLSNPAVANAFLASRNAVERPPPRRDADRPKPPQPTDKPKSREAIPGCEPWVLVHTKYGRRFVYNPDKNASYWRIPEKLMGGVLELDRARVAAKVRALDAEKEGAGAAAAGAATGANKEEVAAGPRAGPESRTASVAPATQEADEDSDEYEEVEVTDDEGADESGGGDDGDEHRAKRQRTEDEQPEDMAMSAEEEMAMQLELMAQEQALEQGDYYEEEEELPEFSEEDARELFKDLLSDYKINPYSTWENLIEQGKIVEDPRYTVLPTTKARKEVWEEWSRVKIHEQKEAKAREEKPDPRVEYIKFLEGNATPKLYWPEFKRKFRKEACMRSFDVTDKEREKWYREFIAKLKLPQATLKSELTALMKSVPLAVLNRSTDTERLPGVIRGDVRYAALPAAARDPLVEAYVQSLPPAPGAREAEEEEVEEKEKDARRRRERALEERNRVIAERKEREGREREAARRRLREGEMEIERAMAVGRRG</sequence>
<name>A0AAE8N1Q7_9PEZI</name>
<comment type="caution">
    <text evidence="4">The sequence shown here is derived from an EMBL/GenBank/DDBJ whole genome shotgun (WGS) entry which is preliminary data.</text>
</comment>
<dbReference type="Gene3D" id="2.20.70.10">
    <property type="match status" value="2"/>
</dbReference>
<dbReference type="InterPro" id="IPR045148">
    <property type="entry name" value="TCRG1-like"/>
</dbReference>
<dbReference type="InterPro" id="IPR036020">
    <property type="entry name" value="WW_dom_sf"/>
</dbReference>
<evidence type="ECO:0000256" key="2">
    <source>
        <dbReference type="SAM" id="MobiDB-lite"/>
    </source>
</evidence>
<dbReference type="PROSITE" id="PS01159">
    <property type="entry name" value="WW_DOMAIN_1"/>
    <property type="match status" value="1"/>
</dbReference>
<feature type="compositionally biased region" description="Low complexity" evidence="2">
    <location>
        <begin position="268"/>
        <end position="282"/>
    </location>
</feature>
<evidence type="ECO:0000259" key="3">
    <source>
        <dbReference type="PROSITE" id="PS50020"/>
    </source>
</evidence>
<dbReference type="PROSITE" id="PS50020">
    <property type="entry name" value="WW_DOMAIN_2"/>
    <property type="match status" value="1"/>
</dbReference>
<dbReference type="SUPFAM" id="SSF51045">
    <property type="entry name" value="WW domain"/>
    <property type="match status" value="1"/>
</dbReference>
<dbReference type="GO" id="GO:0070063">
    <property type="term" value="F:RNA polymerase binding"/>
    <property type="evidence" value="ECO:0007669"/>
    <property type="project" value="InterPro"/>
</dbReference>
<reference evidence="4" key="1">
    <citation type="submission" date="2018-03" db="EMBL/GenBank/DDBJ databases">
        <authorList>
            <person name="Guldener U."/>
        </authorList>
    </citation>
    <scope>NUCLEOTIDE SEQUENCE</scope>
</reference>
<feature type="compositionally biased region" description="Acidic residues" evidence="2">
    <location>
        <begin position="284"/>
        <end position="298"/>
    </location>
</feature>
<dbReference type="SUPFAM" id="SSF81698">
    <property type="entry name" value="FF domain"/>
    <property type="match status" value="1"/>
</dbReference>
<feature type="compositionally biased region" description="Basic and acidic residues" evidence="2">
    <location>
        <begin position="88"/>
        <end position="114"/>
    </location>
</feature>
<feature type="domain" description="WW" evidence="3">
    <location>
        <begin position="20"/>
        <end position="53"/>
    </location>
</feature>
<dbReference type="CDD" id="cd00201">
    <property type="entry name" value="WW"/>
    <property type="match status" value="1"/>
</dbReference>
<feature type="compositionally biased region" description="Basic and acidic residues" evidence="2">
    <location>
        <begin position="499"/>
        <end position="540"/>
    </location>
</feature>
<dbReference type="Gene3D" id="1.10.10.440">
    <property type="entry name" value="FF domain"/>
    <property type="match status" value="1"/>
</dbReference>
<keyword evidence="1" id="KW-0677">Repeat</keyword>
<accession>A0AAE8N1Q7</accession>
<dbReference type="PANTHER" id="PTHR15377">
    <property type="entry name" value="TRANSCRIPTION ELONGATION REGULATOR 1"/>
    <property type="match status" value="1"/>
</dbReference>
<dbReference type="EMBL" id="ONZQ02000011">
    <property type="protein sequence ID" value="SPO04730.1"/>
    <property type="molecule type" value="Genomic_DNA"/>
</dbReference>
<dbReference type="Proteomes" id="UP001187682">
    <property type="component" value="Unassembled WGS sequence"/>
</dbReference>
<dbReference type="GO" id="GO:0003712">
    <property type="term" value="F:transcription coregulator activity"/>
    <property type="evidence" value="ECO:0007669"/>
    <property type="project" value="TreeGrafter"/>
</dbReference>